<evidence type="ECO:0000256" key="8">
    <source>
        <dbReference type="ARBA" id="ARBA00022618"/>
    </source>
</evidence>
<accession>V8NY05</accession>
<keyword evidence="17" id="KW-0137">Centromere</keyword>
<comment type="subcellular location">
    <subcellularLocation>
        <location evidence="3">Chromosome</location>
        <location evidence="3">Centromere</location>
    </subcellularLocation>
    <subcellularLocation>
        <location evidence="2">Cytoplasm</location>
        <location evidence="2">Cytoskeleton</location>
        <location evidence="2">Spindle</location>
    </subcellularLocation>
    <subcellularLocation>
        <location evidence="1">Nucleus</location>
    </subcellularLocation>
</comment>
<evidence type="ECO:0000256" key="11">
    <source>
        <dbReference type="ARBA" id="ARBA00022829"/>
    </source>
</evidence>
<dbReference type="CDD" id="cd00022">
    <property type="entry name" value="BIR"/>
    <property type="match status" value="1"/>
</dbReference>
<dbReference type="GO" id="GO:0007059">
    <property type="term" value="P:chromosome segregation"/>
    <property type="evidence" value="ECO:0007669"/>
    <property type="project" value="UniProtKB-KW"/>
</dbReference>
<name>V8NY05_OPHHA</name>
<evidence type="ECO:0000256" key="9">
    <source>
        <dbReference type="ARBA" id="ARBA00022723"/>
    </source>
</evidence>
<dbReference type="AlphaFoldDB" id="V8NY05"/>
<dbReference type="OrthoDB" id="2196114at2759"/>
<keyword evidence="5" id="KW-0158">Chromosome</keyword>
<keyword evidence="9" id="KW-0479">Metal-binding</keyword>
<protein>
    <submittedName>
        <fullName evidence="18">Baculoviral IAP repeat-containing protein 5.1</fullName>
    </submittedName>
</protein>
<dbReference type="EMBL" id="AZIM01001426">
    <property type="protein sequence ID" value="ETE66940.1"/>
    <property type="molecule type" value="Genomic_DNA"/>
</dbReference>
<sequence>MEAFLREITSTSKNLLDFREMYDYRNRLQTLTAWPFKDNCKCTPENMAKAGFIHHPHAEEPDVAKCFFCLIELEGWESNHDPWLEHSKRSQDSCGFLSLSKNFDDLTVEEYYELEMERVRNFLVSNGIDIRRAECKTGRSIINTFEKEAALTRKRLVDHFMNKYQYTPEAETSAVCNKRKLCASQQIEENGLQLTVSCDDKHGQR</sequence>
<dbReference type="GO" id="GO:0005819">
    <property type="term" value="C:spindle"/>
    <property type="evidence" value="ECO:0007669"/>
    <property type="project" value="UniProtKB-SubCell"/>
</dbReference>
<dbReference type="GO" id="GO:0000775">
    <property type="term" value="C:chromosome, centromeric region"/>
    <property type="evidence" value="ECO:0007669"/>
    <property type="project" value="UniProtKB-SubCell"/>
</dbReference>
<keyword evidence="11" id="KW-0159">Chromosome partition</keyword>
<organism evidence="18 19">
    <name type="scientific">Ophiophagus hannah</name>
    <name type="common">King cobra</name>
    <name type="synonym">Naja hannah</name>
    <dbReference type="NCBI Taxonomy" id="8665"/>
    <lineage>
        <taxon>Eukaryota</taxon>
        <taxon>Metazoa</taxon>
        <taxon>Chordata</taxon>
        <taxon>Craniata</taxon>
        <taxon>Vertebrata</taxon>
        <taxon>Euteleostomi</taxon>
        <taxon>Lepidosauria</taxon>
        <taxon>Squamata</taxon>
        <taxon>Bifurcata</taxon>
        <taxon>Unidentata</taxon>
        <taxon>Episquamata</taxon>
        <taxon>Toxicofera</taxon>
        <taxon>Serpentes</taxon>
        <taxon>Colubroidea</taxon>
        <taxon>Elapidae</taxon>
        <taxon>Elapinae</taxon>
        <taxon>Ophiophagus</taxon>
    </lineage>
</organism>
<dbReference type="Gene3D" id="1.10.1170.10">
    <property type="entry name" value="Inhibitor Of Apoptosis Protein (2mihbC-IAP-1), Chain A"/>
    <property type="match status" value="1"/>
</dbReference>
<evidence type="ECO:0000313" key="18">
    <source>
        <dbReference type="EMBL" id="ETE66940.1"/>
    </source>
</evidence>
<dbReference type="PROSITE" id="PS50143">
    <property type="entry name" value="BIR_REPEAT_2"/>
    <property type="match status" value="1"/>
</dbReference>
<evidence type="ECO:0000256" key="3">
    <source>
        <dbReference type="ARBA" id="ARBA00004584"/>
    </source>
</evidence>
<keyword evidence="10" id="KW-0498">Mitosis</keyword>
<evidence type="ECO:0000256" key="1">
    <source>
        <dbReference type="ARBA" id="ARBA00004123"/>
    </source>
</evidence>
<dbReference type="InterPro" id="IPR001370">
    <property type="entry name" value="BIR_rpt"/>
</dbReference>
<keyword evidence="19" id="KW-1185">Reference proteome</keyword>
<proteinExistence type="inferred from homology"/>
<dbReference type="GO" id="GO:0046872">
    <property type="term" value="F:metal ion binding"/>
    <property type="evidence" value="ECO:0007669"/>
    <property type="project" value="UniProtKB-KW"/>
</dbReference>
<evidence type="ECO:0000256" key="14">
    <source>
        <dbReference type="ARBA" id="ARBA00023212"/>
    </source>
</evidence>
<evidence type="ECO:0000256" key="17">
    <source>
        <dbReference type="ARBA" id="ARBA00023328"/>
    </source>
</evidence>
<keyword evidence="8" id="KW-0132">Cell division</keyword>
<evidence type="ECO:0000256" key="16">
    <source>
        <dbReference type="ARBA" id="ARBA00023306"/>
    </source>
</evidence>
<comment type="similarity">
    <text evidence="4">Belongs to the IAP family.</text>
</comment>
<evidence type="ECO:0000256" key="2">
    <source>
        <dbReference type="ARBA" id="ARBA00004186"/>
    </source>
</evidence>
<dbReference type="SMART" id="SM00238">
    <property type="entry name" value="BIR"/>
    <property type="match status" value="1"/>
</dbReference>
<keyword evidence="7" id="KW-0597">Phosphoprotein</keyword>
<dbReference type="FunFam" id="1.10.1170.10:FF:000009">
    <property type="entry name" value="Baculoviral IAP repeat-containing protein 5"/>
    <property type="match status" value="1"/>
</dbReference>
<evidence type="ECO:0000256" key="12">
    <source>
        <dbReference type="ARBA" id="ARBA00022833"/>
    </source>
</evidence>
<keyword evidence="13" id="KW-0832">Ubl conjugation</keyword>
<evidence type="ECO:0000256" key="5">
    <source>
        <dbReference type="ARBA" id="ARBA00022454"/>
    </source>
</evidence>
<dbReference type="SUPFAM" id="SSF57924">
    <property type="entry name" value="Inhibitor of apoptosis (IAP) repeat"/>
    <property type="match status" value="1"/>
</dbReference>
<keyword evidence="14" id="KW-0206">Cytoskeleton</keyword>
<keyword evidence="16" id="KW-0131">Cell cycle</keyword>
<reference evidence="18 19" key="1">
    <citation type="journal article" date="2013" name="Proc. Natl. Acad. Sci. U.S.A.">
        <title>The king cobra genome reveals dynamic gene evolution and adaptation in the snake venom system.</title>
        <authorList>
            <person name="Vonk F.J."/>
            <person name="Casewell N.R."/>
            <person name="Henkel C.V."/>
            <person name="Heimberg A.M."/>
            <person name="Jansen H.J."/>
            <person name="McCleary R.J."/>
            <person name="Kerkkamp H.M."/>
            <person name="Vos R.A."/>
            <person name="Guerreiro I."/>
            <person name="Calvete J.J."/>
            <person name="Wuster W."/>
            <person name="Woods A.E."/>
            <person name="Logan J.M."/>
            <person name="Harrison R.A."/>
            <person name="Castoe T.A."/>
            <person name="de Koning A.P."/>
            <person name="Pollock D.D."/>
            <person name="Yandell M."/>
            <person name="Calderon D."/>
            <person name="Renjifo C."/>
            <person name="Currier R.B."/>
            <person name="Salgado D."/>
            <person name="Pla D."/>
            <person name="Sanz L."/>
            <person name="Hyder A.S."/>
            <person name="Ribeiro J.M."/>
            <person name="Arntzen J.W."/>
            <person name="van den Thillart G.E."/>
            <person name="Boetzer M."/>
            <person name="Pirovano W."/>
            <person name="Dirks R.P."/>
            <person name="Spaink H.P."/>
            <person name="Duboule D."/>
            <person name="McGlinn E."/>
            <person name="Kini R.M."/>
            <person name="Richardson M.K."/>
        </authorList>
    </citation>
    <scope>NUCLEOTIDE SEQUENCE</scope>
    <source>
        <tissue evidence="18">Blood</tissue>
    </source>
</reference>
<keyword evidence="12" id="KW-0862">Zinc</keyword>
<dbReference type="PANTHER" id="PTHR46771">
    <property type="entry name" value="DETERIN"/>
    <property type="match status" value="1"/>
</dbReference>
<dbReference type="Proteomes" id="UP000018936">
    <property type="component" value="Unassembled WGS sequence"/>
</dbReference>
<dbReference type="InterPro" id="IPR051190">
    <property type="entry name" value="Baculoviral_IAP"/>
</dbReference>
<evidence type="ECO:0000256" key="4">
    <source>
        <dbReference type="ARBA" id="ARBA00006672"/>
    </source>
</evidence>
<evidence type="ECO:0000256" key="6">
    <source>
        <dbReference type="ARBA" id="ARBA00022490"/>
    </source>
</evidence>
<evidence type="ECO:0000256" key="7">
    <source>
        <dbReference type="ARBA" id="ARBA00022553"/>
    </source>
</evidence>
<dbReference type="Pfam" id="PF00653">
    <property type="entry name" value="BIR"/>
    <property type="match status" value="1"/>
</dbReference>
<evidence type="ECO:0000256" key="13">
    <source>
        <dbReference type="ARBA" id="ARBA00022843"/>
    </source>
</evidence>
<keyword evidence="15" id="KW-0539">Nucleus</keyword>
<comment type="caution">
    <text evidence="18">The sequence shown here is derived from an EMBL/GenBank/DDBJ whole genome shotgun (WGS) entry which is preliminary data.</text>
</comment>
<dbReference type="GO" id="GO:0051301">
    <property type="term" value="P:cell division"/>
    <property type="evidence" value="ECO:0007669"/>
    <property type="project" value="UniProtKB-KW"/>
</dbReference>
<dbReference type="PANTHER" id="PTHR46771:SF2">
    <property type="entry name" value="BACULOVIRAL IAP REPEAT-CONTAINING PROTEIN 5.1"/>
    <property type="match status" value="1"/>
</dbReference>
<evidence type="ECO:0000313" key="19">
    <source>
        <dbReference type="Proteomes" id="UP000018936"/>
    </source>
</evidence>
<keyword evidence="6" id="KW-0963">Cytoplasm</keyword>
<evidence type="ECO:0000256" key="10">
    <source>
        <dbReference type="ARBA" id="ARBA00022776"/>
    </source>
</evidence>
<gene>
    <name evidence="18" type="primary">birc5.1</name>
    <name evidence="18" type="ORF">L345_07274</name>
</gene>
<dbReference type="GO" id="GO:0005634">
    <property type="term" value="C:nucleus"/>
    <property type="evidence" value="ECO:0007669"/>
    <property type="project" value="UniProtKB-SubCell"/>
</dbReference>
<evidence type="ECO:0000256" key="15">
    <source>
        <dbReference type="ARBA" id="ARBA00023242"/>
    </source>
</evidence>
<feature type="non-terminal residue" evidence="18">
    <location>
        <position position="1"/>
    </location>
</feature>